<dbReference type="Proteomes" id="UP000054217">
    <property type="component" value="Unassembled WGS sequence"/>
</dbReference>
<keyword evidence="3" id="KW-1185">Reference proteome</keyword>
<feature type="region of interest" description="Disordered" evidence="1">
    <location>
        <begin position="1"/>
        <end position="21"/>
    </location>
</feature>
<evidence type="ECO:0000313" key="3">
    <source>
        <dbReference type="Proteomes" id="UP000054217"/>
    </source>
</evidence>
<accession>A0A0C3N2M2</accession>
<protein>
    <submittedName>
        <fullName evidence="2">Uncharacterized protein</fullName>
    </submittedName>
</protein>
<proteinExistence type="predicted"/>
<dbReference type="InParanoid" id="A0A0C3N2M2"/>
<name>A0A0C3N2M2_PISTI</name>
<dbReference type="EMBL" id="KN832070">
    <property type="protein sequence ID" value="KIN95314.1"/>
    <property type="molecule type" value="Genomic_DNA"/>
</dbReference>
<dbReference type="HOGENOM" id="CLU_196218_0_0_1"/>
<gene>
    <name evidence="2" type="ORF">M404DRAFT_1007608</name>
</gene>
<evidence type="ECO:0000313" key="2">
    <source>
        <dbReference type="EMBL" id="KIN95314.1"/>
    </source>
</evidence>
<reference evidence="2 3" key="1">
    <citation type="submission" date="2014-04" db="EMBL/GenBank/DDBJ databases">
        <authorList>
            <consortium name="DOE Joint Genome Institute"/>
            <person name="Kuo A."/>
            <person name="Kohler A."/>
            <person name="Costa M.D."/>
            <person name="Nagy L.G."/>
            <person name="Floudas D."/>
            <person name="Copeland A."/>
            <person name="Barry K.W."/>
            <person name="Cichocki N."/>
            <person name="Veneault-Fourrey C."/>
            <person name="LaButti K."/>
            <person name="Lindquist E.A."/>
            <person name="Lipzen A."/>
            <person name="Lundell T."/>
            <person name="Morin E."/>
            <person name="Murat C."/>
            <person name="Sun H."/>
            <person name="Tunlid A."/>
            <person name="Henrissat B."/>
            <person name="Grigoriev I.V."/>
            <person name="Hibbett D.S."/>
            <person name="Martin F."/>
            <person name="Nordberg H.P."/>
            <person name="Cantor M.N."/>
            <person name="Hua S.X."/>
        </authorList>
    </citation>
    <scope>NUCLEOTIDE SEQUENCE [LARGE SCALE GENOMIC DNA]</scope>
    <source>
        <strain evidence="2 3">Marx 270</strain>
    </source>
</reference>
<dbReference type="AlphaFoldDB" id="A0A0C3N2M2"/>
<sequence>MPYPLARVQIPRTDSESDSLPGMSFSKDWVRTPGSRRVVCVSPSKRNCAHTVDLFFLSPRCMRDREAVQLRCLNHKRSHT</sequence>
<organism evidence="2 3">
    <name type="scientific">Pisolithus tinctorius Marx 270</name>
    <dbReference type="NCBI Taxonomy" id="870435"/>
    <lineage>
        <taxon>Eukaryota</taxon>
        <taxon>Fungi</taxon>
        <taxon>Dikarya</taxon>
        <taxon>Basidiomycota</taxon>
        <taxon>Agaricomycotina</taxon>
        <taxon>Agaricomycetes</taxon>
        <taxon>Agaricomycetidae</taxon>
        <taxon>Boletales</taxon>
        <taxon>Sclerodermatineae</taxon>
        <taxon>Pisolithaceae</taxon>
        <taxon>Pisolithus</taxon>
    </lineage>
</organism>
<reference evidence="3" key="2">
    <citation type="submission" date="2015-01" db="EMBL/GenBank/DDBJ databases">
        <title>Evolutionary Origins and Diversification of the Mycorrhizal Mutualists.</title>
        <authorList>
            <consortium name="DOE Joint Genome Institute"/>
            <consortium name="Mycorrhizal Genomics Consortium"/>
            <person name="Kohler A."/>
            <person name="Kuo A."/>
            <person name="Nagy L.G."/>
            <person name="Floudas D."/>
            <person name="Copeland A."/>
            <person name="Barry K.W."/>
            <person name="Cichocki N."/>
            <person name="Veneault-Fourrey C."/>
            <person name="LaButti K."/>
            <person name="Lindquist E.A."/>
            <person name="Lipzen A."/>
            <person name="Lundell T."/>
            <person name="Morin E."/>
            <person name="Murat C."/>
            <person name="Riley R."/>
            <person name="Ohm R."/>
            <person name="Sun H."/>
            <person name="Tunlid A."/>
            <person name="Henrissat B."/>
            <person name="Grigoriev I.V."/>
            <person name="Hibbett D.S."/>
            <person name="Martin F."/>
        </authorList>
    </citation>
    <scope>NUCLEOTIDE SEQUENCE [LARGE SCALE GENOMIC DNA]</scope>
    <source>
        <strain evidence="3">Marx 270</strain>
    </source>
</reference>
<evidence type="ECO:0000256" key="1">
    <source>
        <dbReference type="SAM" id="MobiDB-lite"/>
    </source>
</evidence>